<accession>A0A4Q9Q894</accession>
<keyword evidence="2" id="KW-1185">Reference proteome</keyword>
<reference evidence="1 2" key="1">
    <citation type="submission" date="2019-01" db="EMBL/GenBank/DDBJ databases">
        <title>Draft genome sequences of three monokaryotic isolates of the white-rot basidiomycete fungus Dichomitus squalens.</title>
        <authorList>
            <consortium name="DOE Joint Genome Institute"/>
            <person name="Lopez S.C."/>
            <person name="Andreopoulos B."/>
            <person name="Pangilinan J."/>
            <person name="Lipzen A."/>
            <person name="Riley R."/>
            <person name="Ahrendt S."/>
            <person name="Ng V."/>
            <person name="Barry K."/>
            <person name="Daum C."/>
            <person name="Grigoriev I.V."/>
            <person name="Hilden K.S."/>
            <person name="Makela M.R."/>
            <person name="de Vries R.P."/>
        </authorList>
    </citation>
    <scope>NUCLEOTIDE SEQUENCE [LARGE SCALE GENOMIC DNA]</scope>
    <source>
        <strain evidence="1 2">CBS 464.89</strain>
    </source>
</reference>
<gene>
    <name evidence="1" type="ORF">BD310DRAFT_918260</name>
</gene>
<organism evidence="1 2">
    <name type="scientific">Dichomitus squalens</name>
    <dbReference type="NCBI Taxonomy" id="114155"/>
    <lineage>
        <taxon>Eukaryota</taxon>
        <taxon>Fungi</taxon>
        <taxon>Dikarya</taxon>
        <taxon>Basidiomycota</taxon>
        <taxon>Agaricomycotina</taxon>
        <taxon>Agaricomycetes</taxon>
        <taxon>Polyporales</taxon>
        <taxon>Polyporaceae</taxon>
        <taxon>Dichomitus</taxon>
    </lineage>
</organism>
<evidence type="ECO:0000313" key="1">
    <source>
        <dbReference type="EMBL" id="TBU62824.1"/>
    </source>
</evidence>
<dbReference type="AlphaFoldDB" id="A0A4Q9Q894"/>
<dbReference type="Proteomes" id="UP000292082">
    <property type="component" value="Unassembled WGS sequence"/>
</dbReference>
<evidence type="ECO:0000313" key="2">
    <source>
        <dbReference type="Proteomes" id="UP000292082"/>
    </source>
</evidence>
<sequence>MNMSWGFRSSGSGASRDGFSIAELMLPDHLLLRATSTADPEGKCMLGNWPAYSFGIEMLLRIRGLEGHLDEKKGRSSRVNADQWQAEEDLCKLVIGFNVKDFAEVFGSSLLPIRETTAAAMWSELAGRFLAGEINCQHM</sequence>
<name>A0A4Q9Q894_9APHY</name>
<dbReference type="EMBL" id="ML145092">
    <property type="protein sequence ID" value="TBU62824.1"/>
    <property type="molecule type" value="Genomic_DNA"/>
</dbReference>
<protein>
    <submittedName>
        <fullName evidence="1">Uncharacterized protein</fullName>
    </submittedName>
</protein>
<proteinExistence type="predicted"/>